<dbReference type="Gene3D" id="2.60.40.10">
    <property type="entry name" value="Immunoglobulins"/>
    <property type="match status" value="5"/>
</dbReference>
<name>A0ABQ6YB33_9GAMM</name>
<dbReference type="PANTHER" id="PTHR46182:SF2">
    <property type="entry name" value="FI19480P1"/>
    <property type="match status" value="1"/>
</dbReference>
<organism evidence="2 3">
    <name type="scientific">Alcanivorax xiamenensis</name>
    <dbReference type="NCBI Taxonomy" id="1177156"/>
    <lineage>
        <taxon>Bacteria</taxon>
        <taxon>Pseudomonadati</taxon>
        <taxon>Pseudomonadota</taxon>
        <taxon>Gammaproteobacteria</taxon>
        <taxon>Oceanospirillales</taxon>
        <taxon>Alcanivoracaceae</taxon>
        <taxon>Alcanivorax</taxon>
    </lineage>
</organism>
<dbReference type="InterPro" id="IPR022409">
    <property type="entry name" value="PKD/Chitinase_dom"/>
</dbReference>
<dbReference type="Pfam" id="PF18911">
    <property type="entry name" value="PKD_4"/>
    <property type="match status" value="1"/>
</dbReference>
<reference evidence="2 3" key="1">
    <citation type="submission" date="2012-09" db="EMBL/GenBank/DDBJ databases">
        <title>Genome Sequence of alkane-degrading Bacterium Alcanivorax sp. 6-D-6.</title>
        <authorList>
            <person name="Lai Q."/>
            <person name="Shao Z."/>
        </authorList>
    </citation>
    <scope>NUCLEOTIDE SEQUENCE [LARGE SCALE GENOMIC DNA]</scope>
    <source>
        <strain evidence="2 3">6-D-6</strain>
    </source>
</reference>
<feature type="domain" description="PKD/Chitinase" evidence="1">
    <location>
        <begin position="454"/>
        <end position="546"/>
    </location>
</feature>
<dbReference type="EMBL" id="AQPF01000005">
    <property type="protein sequence ID" value="KAF0807145.1"/>
    <property type="molecule type" value="Genomic_DNA"/>
</dbReference>
<dbReference type="RefSeq" id="WP_159660180.1">
    <property type="nucleotide sequence ID" value="NZ_AQPF01000005.1"/>
</dbReference>
<comment type="caution">
    <text evidence="2">The sequence shown here is derived from an EMBL/GenBank/DDBJ whole genome shotgun (WGS) entry which is preliminary data.</text>
</comment>
<feature type="domain" description="PKD/Chitinase" evidence="1">
    <location>
        <begin position="39"/>
        <end position="129"/>
    </location>
</feature>
<dbReference type="SUPFAM" id="SSF49299">
    <property type="entry name" value="PKD domain"/>
    <property type="match status" value="2"/>
</dbReference>
<gene>
    <name evidence="2" type="ORF">A6D6_01144</name>
</gene>
<dbReference type="InterPro" id="IPR013783">
    <property type="entry name" value="Ig-like_fold"/>
</dbReference>
<evidence type="ECO:0000313" key="3">
    <source>
        <dbReference type="Proteomes" id="UP000771797"/>
    </source>
</evidence>
<dbReference type="Pfam" id="PF22352">
    <property type="entry name" value="K319L-like_PKD"/>
    <property type="match status" value="1"/>
</dbReference>
<protein>
    <submittedName>
        <fullName evidence="2">Lipoprotein</fullName>
    </submittedName>
</protein>
<dbReference type="InterPro" id="IPR035986">
    <property type="entry name" value="PKD_dom_sf"/>
</dbReference>
<dbReference type="PANTHER" id="PTHR46182">
    <property type="entry name" value="FI19480P1"/>
    <property type="match status" value="1"/>
</dbReference>
<keyword evidence="2" id="KW-0449">Lipoprotein</keyword>
<dbReference type="InterPro" id="IPR000601">
    <property type="entry name" value="PKD_dom"/>
</dbReference>
<proteinExistence type="predicted"/>
<dbReference type="InterPro" id="IPR029865">
    <property type="entry name" value="KIAA0319-like"/>
</dbReference>
<accession>A0ABQ6YB33</accession>
<evidence type="ECO:0000259" key="1">
    <source>
        <dbReference type="SMART" id="SM00089"/>
    </source>
</evidence>
<dbReference type="SMART" id="SM00089">
    <property type="entry name" value="PKD"/>
    <property type="match status" value="3"/>
</dbReference>
<dbReference type="PROSITE" id="PS51257">
    <property type="entry name" value="PROKAR_LIPOPROTEIN"/>
    <property type="match status" value="1"/>
</dbReference>
<evidence type="ECO:0000313" key="2">
    <source>
        <dbReference type="EMBL" id="KAF0807145.1"/>
    </source>
</evidence>
<keyword evidence="3" id="KW-1185">Reference proteome</keyword>
<feature type="domain" description="PKD/Chitinase" evidence="1">
    <location>
        <begin position="250"/>
        <end position="340"/>
    </location>
</feature>
<sequence length="847" mass="91068">MKPSLRHSMAGLMGIAIVLLAACGGGGGGSGGGSAPKPTAVASADADSVAIGTRITLDASGSSTPNEGDLNYQWSLSSTPLDSTAALSDATSENPWFTPDLPGDYVADLVVSDGTASGSARVTITATNPDPLAIIRPLEQTVYLGSEVTLDGSHSLPPTGLDAAELTYQWILTEQPEGDEEGSIATELEDPAQAQARFFADKIGIYRATLSVRHGDRISAPVETVITVNAGNSHPVIKIEEPEGSSYDSQGRLLMPGTLHQQVVLDGSGSSDPDGDALGYRWRFPTDASLPQGAMASIEDAGSARASFVPDVVGSYPVDFSVYDNHVAVTQRVIVQVTKAEGDTSNAAPVAASSREGNPECELGGSSTYWPYCSISGSYSYDPDGDPLTYAWVYWNEAQPDNRLTSSDSTVYIDASAVGIWHYQLTVNDGQEDSATTSGTMTIKIAANRKPVAKTTMEVSKVLAGETLTFDGSESSDADGDRLEYIWTLVERPDGSDAKVQQDGGIHDSSAYVVTDKPGRYSVFLEVRDSRGAVSNRLGTTTTTDGFAKLTNNPPILTNFTLQQEKTGYYNSTDVGGDLNSESAPGQAVIPNDIFRPGILGYLTDPDQDAPLYYAITVTRQPEGSNLPSYSCAVGEVGWYACHPQDIDSRELIPGEYEYEAIASDGVAYSDTKKLVFNVVADRADYPSLLLERLPSDVYTSERQVFFPFRATNQTRNDGVMPVAPGEESTPLVVDSFRLTAYDRDYTITDLNVASAMEEFRPAFVGLRNGQVIKQGESVEFSLTRPPITDEASLYAALQEVIDEYGYDEEYRAELARLSKLVSAYQFTWVFRVEEREGYSFRRGPLN</sequence>
<dbReference type="Proteomes" id="UP000771797">
    <property type="component" value="Unassembled WGS sequence"/>
</dbReference>